<keyword evidence="1" id="KW-0472">Membrane</keyword>
<keyword evidence="1" id="KW-1133">Transmembrane helix</keyword>
<keyword evidence="3" id="KW-1185">Reference proteome</keyword>
<dbReference type="AlphaFoldDB" id="A0A927Q0E4"/>
<organism evidence="2 3">
    <name type="scientific">Nocardioides donggukensis</name>
    <dbReference type="NCBI Taxonomy" id="2774019"/>
    <lineage>
        <taxon>Bacteria</taxon>
        <taxon>Bacillati</taxon>
        <taxon>Actinomycetota</taxon>
        <taxon>Actinomycetes</taxon>
        <taxon>Propionibacteriales</taxon>
        <taxon>Nocardioidaceae</taxon>
        <taxon>Nocardioides</taxon>
    </lineage>
</organism>
<accession>A0A927Q0E4</accession>
<gene>
    <name evidence="2" type="ORF">IE331_01750</name>
</gene>
<evidence type="ECO:0000313" key="2">
    <source>
        <dbReference type="EMBL" id="MBD8868334.1"/>
    </source>
</evidence>
<dbReference type="Proteomes" id="UP000616839">
    <property type="component" value="Unassembled WGS sequence"/>
</dbReference>
<dbReference type="InterPro" id="IPR019662">
    <property type="entry name" value="DUF2516"/>
</dbReference>
<dbReference type="EMBL" id="JACYXZ010000001">
    <property type="protein sequence ID" value="MBD8868334.1"/>
    <property type="molecule type" value="Genomic_DNA"/>
</dbReference>
<name>A0A927Q0E4_9ACTN</name>
<reference evidence="2" key="1">
    <citation type="submission" date="2020-09" db="EMBL/GenBank/DDBJ databases">
        <title>Nocardioides sp. strain MJB4 16S ribosomal RNA gene Genome sequencing and assembly.</title>
        <authorList>
            <person name="Kim I."/>
        </authorList>
    </citation>
    <scope>NUCLEOTIDE SEQUENCE</scope>
    <source>
        <strain evidence="2">MJB4</strain>
    </source>
</reference>
<sequence>MFVLEGYVILAIIVVSLAVKAFAFVNALIWPAEAYPAAGKLTKPAWLAILGLGLAAQLLLIGSSPLNPIHLIASIAAIVFLVDVRPAVADLTRR</sequence>
<proteinExistence type="predicted"/>
<feature type="transmembrane region" description="Helical" evidence="1">
    <location>
        <begin position="6"/>
        <end position="32"/>
    </location>
</feature>
<protein>
    <submittedName>
        <fullName evidence="2">DUF2516 family protein</fullName>
    </submittedName>
</protein>
<dbReference type="Pfam" id="PF10724">
    <property type="entry name" value="DUF2516"/>
    <property type="match status" value="1"/>
</dbReference>
<evidence type="ECO:0000256" key="1">
    <source>
        <dbReference type="SAM" id="Phobius"/>
    </source>
</evidence>
<comment type="caution">
    <text evidence="2">The sequence shown here is derived from an EMBL/GenBank/DDBJ whole genome shotgun (WGS) entry which is preliminary data.</text>
</comment>
<feature type="transmembrane region" description="Helical" evidence="1">
    <location>
        <begin position="44"/>
        <end position="63"/>
    </location>
</feature>
<keyword evidence="1" id="KW-0812">Transmembrane</keyword>
<evidence type="ECO:0000313" key="3">
    <source>
        <dbReference type="Proteomes" id="UP000616839"/>
    </source>
</evidence>